<dbReference type="EMBL" id="OOEF01000029">
    <property type="protein sequence ID" value="SPK70102.1"/>
    <property type="molecule type" value="Genomic_DNA"/>
</dbReference>
<proteinExistence type="predicted"/>
<organism evidence="2 3">
    <name type="scientific">Cupriavidus taiwanensis</name>
    <dbReference type="NCBI Taxonomy" id="164546"/>
    <lineage>
        <taxon>Bacteria</taxon>
        <taxon>Pseudomonadati</taxon>
        <taxon>Pseudomonadota</taxon>
        <taxon>Betaproteobacteria</taxon>
        <taxon>Burkholderiales</taxon>
        <taxon>Burkholderiaceae</taxon>
        <taxon>Cupriavidus</taxon>
    </lineage>
</organism>
<dbReference type="AlphaFoldDB" id="A0A375I9T0"/>
<name>A0A375I9T0_9BURK</name>
<gene>
    <name evidence="2" type="ORF">CT19425_U350072</name>
</gene>
<reference evidence="2 3" key="1">
    <citation type="submission" date="2018-01" db="EMBL/GenBank/DDBJ databases">
        <authorList>
            <person name="Gaut B.S."/>
            <person name="Morton B.R."/>
            <person name="Clegg M.T."/>
            <person name="Duvall M.R."/>
        </authorList>
    </citation>
    <scope>NUCLEOTIDE SEQUENCE [LARGE SCALE GENOMIC DNA]</scope>
    <source>
        <strain evidence="2">Cupriavidus taiwanensis LMG 19425</strain>
    </source>
</reference>
<accession>A0A375I9T0</accession>
<evidence type="ECO:0000256" key="1">
    <source>
        <dbReference type="SAM" id="MobiDB-lite"/>
    </source>
</evidence>
<feature type="region of interest" description="Disordered" evidence="1">
    <location>
        <begin position="42"/>
        <end position="66"/>
    </location>
</feature>
<dbReference type="Proteomes" id="UP000255505">
    <property type="component" value="Unassembled WGS sequence"/>
</dbReference>
<sequence>MATATLASDKVRALEYLRREILCTRRNVGNAKIRSLKASRHLVRRSPIPSPQASSRWPRRSFSDQVPSLDSFRQPIEAIRGDNEEIPVSHSFSLN</sequence>
<evidence type="ECO:0000313" key="2">
    <source>
        <dbReference type="EMBL" id="SPK70102.1"/>
    </source>
</evidence>
<evidence type="ECO:0000313" key="3">
    <source>
        <dbReference type="Proteomes" id="UP000255505"/>
    </source>
</evidence>
<protein>
    <submittedName>
        <fullName evidence="2">Uncharacterized protein</fullName>
    </submittedName>
</protein>